<dbReference type="SMART" id="SM00422">
    <property type="entry name" value="HTH_MERR"/>
    <property type="match status" value="1"/>
</dbReference>
<keyword evidence="10" id="KW-1185">Reference proteome</keyword>
<evidence type="ECO:0000256" key="3">
    <source>
        <dbReference type="ARBA" id="ARBA00023125"/>
    </source>
</evidence>
<evidence type="ECO:0000313" key="9">
    <source>
        <dbReference type="Proteomes" id="UP000196125"/>
    </source>
</evidence>
<feature type="domain" description="HTH merR-type" evidence="6">
    <location>
        <begin position="3"/>
        <end position="71"/>
    </location>
</feature>
<evidence type="ECO:0000256" key="4">
    <source>
        <dbReference type="ARBA" id="ARBA00023163"/>
    </source>
</evidence>
<proteinExistence type="predicted"/>
<name>A0A1Y6IRZ9_9VIBR</name>
<dbReference type="EMBL" id="JAWRCO010000001">
    <property type="protein sequence ID" value="MDW6003638.1"/>
    <property type="molecule type" value="Genomic_DNA"/>
</dbReference>
<reference evidence="8 9" key="1">
    <citation type="submission" date="2017-05" db="EMBL/GenBank/DDBJ databases">
        <authorList>
            <person name="Song R."/>
            <person name="Chenine A.L."/>
            <person name="Ruprecht R.M."/>
        </authorList>
    </citation>
    <scope>NUCLEOTIDE SEQUENCE [LARGE SCALE GENOMIC DNA]</scope>
    <source>
        <strain evidence="8 9">CECT 7927</strain>
    </source>
</reference>
<dbReference type="InterPro" id="IPR000551">
    <property type="entry name" value="MerR-type_HTH_dom"/>
</dbReference>
<evidence type="ECO:0000256" key="2">
    <source>
        <dbReference type="ARBA" id="ARBA00023015"/>
    </source>
</evidence>
<dbReference type="InterPro" id="IPR047057">
    <property type="entry name" value="MerR_fam"/>
</dbReference>
<keyword evidence="5" id="KW-0175">Coiled coil</keyword>
<evidence type="ECO:0000313" key="7">
    <source>
        <dbReference type="EMBL" id="MDW6003638.1"/>
    </source>
</evidence>
<evidence type="ECO:0000313" key="8">
    <source>
        <dbReference type="EMBL" id="SMR99570.1"/>
    </source>
</evidence>
<evidence type="ECO:0000313" key="10">
    <source>
        <dbReference type="Proteomes" id="UP001283366"/>
    </source>
</evidence>
<evidence type="ECO:0000259" key="6">
    <source>
        <dbReference type="PROSITE" id="PS50937"/>
    </source>
</evidence>
<dbReference type="Proteomes" id="UP000196125">
    <property type="component" value="Unassembled WGS sequence"/>
</dbReference>
<keyword evidence="1" id="KW-0678">Repressor</keyword>
<dbReference type="Gene3D" id="1.10.1660.10">
    <property type="match status" value="1"/>
</dbReference>
<dbReference type="GO" id="GO:0003700">
    <property type="term" value="F:DNA-binding transcription factor activity"/>
    <property type="evidence" value="ECO:0007669"/>
    <property type="project" value="InterPro"/>
</dbReference>
<accession>A0A1Y6IRZ9</accession>
<dbReference type="RefSeq" id="WP_159457381.1">
    <property type="nucleotide sequence ID" value="NZ_AP024883.1"/>
</dbReference>
<dbReference type="PANTHER" id="PTHR30204:SF69">
    <property type="entry name" value="MERR-FAMILY TRANSCRIPTIONAL REGULATOR"/>
    <property type="match status" value="1"/>
</dbReference>
<dbReference type="GO" id="GO:0003677">
    <property type="term" value="F:DNA binding"/>
    <property type="evidence" value="ECO:0007669"/>
    <property type="project" value="UniProtKB-KW"/>
</dbReference>
<keyword evidence="2" id="KW-0805">Transcription regulation</keyword>
<evidence type="ECO:0000256" key="5">
    <source>
        <dbReference type="SAM" id="Coils"/>
    </source>
</evidence>
<dbReference type="PANTHER" id="PTHR30204">
    <property type="entry name" value="REDOX-CYCLING DRUG-SENSING TRANSCRIPTIONAL ACTIVATOR SOXR"/>
    <property type="match status" value="1"/>
</dbReference>
<dbReference type="Pfam" id="PF13411">
    <property type="entry name" value="MerR_1"/>
    <property type="match status" value="1"/>
</dbReference>
<dbReference type="OrthoDB" id="9808480at2"/>
<keyword evidence="3" id="KW-0238">DNA-binding</keyword>
<dbReference type="AlphaFoldDB" id="A0A1Y6IRZ9"/>
<keyword evidence="4" id="KW-0804">Transcription</keyword>
<organism evidence="8 9">
    <name type="scientific">Vibrio mangrovi</name>
    <dbReference type="NCBI Taxonomy" id="474394"/>
    <lineage>
        <taxon>Bacteria</taxon>
        <taxon>Pseudomonadati</taxon>
        <taxon>Pseudomonadota</taxon>
        <taxon>Gammaproteobacteria</taxon>
        <taxon>Vibrionales</taxon>
        <taxon>Vibrionaceae</taxon>
        <taxon>Vibrio</taxon>
    </lineage>
</organism>
<reference evidence="7 10" key="2">
    <citation type="submission" date="2023-11" db="EMBL/GenBank/DDBJ databases">
        <title>Plant-associative lifestyle of Vibrio porteresiae and its evolutionary dynamics.</title>
        <authorList>
            <person name="Rameshkumar N."/>
            <person name="Kirti K."/>
        </authorList>
    </citation>
    <scope>NUCLEOTIDE SEQUENCE [LARGE SCALE GENOMIC DNA]</scope>
    <source>
        <strain evidence="7 10">MSSRF38</strain>
    </source>
</reference>
<feature type="coiled-coil region" evidence="5">
    <location>
        <begin position="78"/>
        <end position="105"/>
    </location>
</feature>
<sequence length="264" mass="30789">MKNYTVQQLEKTTGISTHTLRYFDKIGLLCPQRQKNGYRIYTSEQLPIAEMIVSLQKAMFTNREIKQLLDDYPGDATLNRLKENKKKLRREIAHLKRVYQTLGNHIQHLQALKSIRHDLFRPFIEEQEDVLVGLIHSDSNNIVDLFTTGNRIIGHPAWPHHHHHGLLIPTDTILSEGYPVQTMYAEEPTLIRHAPYTRKSGRYLCMYANGNMENNAQLYPFIQHALQFVPSLPQETFIQQISAPVMKKYKQDFLVKLMIRIDLS</sequence>
<dbReference type="SUPFAM" id="SSF46955">
    <property type="entry name" value="Putative DNA-binding domain"/>
    <property type="match status" value="1"/>
</dbReference>
<protein>
    <submittedName>
        <fullName evidence="7">MerR family transcriptional regulator</fullName>
    </submittedName>
    <submittedName>
        <fullName evidence="8">Zinc-responsive transcriptional regulator</fullName>
    </submittedName>
</protein>
<evidence type="ECO:0000256" key="1">
    <source>
        <dbReference type="ARBA" id="ARBA00022491"/>
    </source>
</evidence>
<gene>
    <name evidence="7" type="ORF">SBX37_12340</name>
    <name evidence="8" type="ORF">VIM7927_00796</name>
</gene>
<dbReference type="PROSITE" id="PS50937">
    <property type="entry name" value="HTH_MERR_2"/>
    <property type="match status" value="1"/>
</dbReference>
<dbReference type="CDD" id="cd00592">
    <property type="entry name" value="HTH_MerR-like"/>
    <property type="match status" value="1"/>
</dbReference>
<dbReference type="EMBL" id="FXXI01000001">
    <property type="protein sequence ID" value="SMR99570.1"/>
    <property type="molecule type" value="Genomic_DNA"/>
</dbReference>
<dbReference type="InterPro" id="IPR009061">
    <property type="entry name" value="DNA-bd_dom_put_sf"/>
</dbReference>
<dbReference type="Proteomes" id="UP001283366">
    <property type="component" value="Unassembled WGS sequence"/>
</dbReference>